<evidence type="ECO:0000313" key="2">
    <source>
        <dbReference type="Proteomes" id="UP000828390"/>
    </source>
</evidence>
<reference evidence="1" key="2">
    <citation type="submission" date="2020-11" db="EMBL/GenBank/DDBJ databases">
        <authorList>
            <person name="McCartney M.A."/>
            <person name="Auch B."/>
            <person name="Kono T."/>
            <person name="Mallez S."/>
            <person name="Becker A."/>
            <person name="Gohl D.M."/>
            <person name="Silverstein K.A.T."/>
            <person name="Koren S."/>
            <person name="Bechman K.B."/>
            <person name="Herman A."/>
            <person name="Abrahante J.E."/>
            <person name="Garbe J."/>
        </authorList>
    </citation>
    <scope>NUCLEOTIDE SEQUENCE</scope>
    <source>
        <strain evidence="1">Duluth1</strain>
        <tissue evidence="1">Whole animal</tissue>
    </source>
</reference>
<dbReference type="Proteomes" id="UP000828390">
    <property type="component" value="Unassembled WGS sequence"/>
</dbReference>
<name>A0A9D4H3B1_DREPO</name>
<gene>
    <name evidence="1" type="ORF">DPMN_128542</name>
</gene>
<proteinExistence type="predicted"/>
<keyword evidence="2" id="KW-1185">Reference proteome</keyword>
<comment type="caution">
    <text evidence="1">The sequence shown here is derived from an EMBL/GenBank/DDBJ whole genome shotgun (WGS) entry which is preliminary data.</text>
</comment>
<organism evidence="1 2">
    <name type="scientific">Dreissena polymorpha</name>
    <name type="common">Zebra mussel</name>
    <name type="synonym">Mytilus polymorpha</name>
    <dbReference type="NCBI Taxonomy" id="45954"/>
    <lineage>
        <taxon>Eukaryota</taxon>
        <taxon>Metazoa</taxon>
        <taxon>Spiralia</taxon>
        <taxon>Lophotrochozoa</taxon>
        <taxon>Mollusca</taxon>
        <taxon>Bivalvia</taxon>
        <taxon>Autobranchia</taxon>
        <taxon>Heteroconchia</taxon>
        <taxon>Euheterodonta</taxon>
        <taxon>Imparidentia</taxon>
        <taxon>Neoheterodontei</taxon>
        <taxon>Myida</taxon>
        <taxon>Dreissenoidea</taxon>
        <taxon>Dreissenidae</taxon>
        <taxon>Dreissena</taxon>
    </lineage>
</organism>
<reference evidence="1" key="1">
    <citation type="journal article" date="2019" name="bioRxiv">
        <title>The Genome of the Zebra Mussel, Dreissena polymorpha: A Resource for Invasive Species Research.</title>
        <authorList>
            <person name="McCartney M.A."/>
            <person name="Auch B."/>
            <person name="Kono T."/>
            <person name="Mallez S."/>
            <person name="Zhang Y."/>
            <person name="Obille A."/>
            <person name="Becker A."/>
            <person name="Abrahante J.E."/>
            <person name="Garbe J."/>
            <person name="Badalamenti J.P."/>
            <person name="Herman A."/>
            <person name="Mangelson H."/>
            <person name="Liachko I."/>
            <person name="Sullivan S."/>
            <person name="Sone E.D."/>
            <person name="Koren S."/>
            <person name="Silverstein K.A.T."/>
            <person name="Beckman K.B."/>
            <person name="Gohl D.M."/>
        </authorList>
    </citation>
    <scope>NUCLEOTIDE SEQUENCE</scope>
    <source>
        <strain evidence="1">Duluth1</strain>
        <tissue evidence="1">Whole animal</tissue>
    </source>
</reference>
<evidence type="ECO:0000313" key="1">
    <source>
        <dbReference type="EMBL" id="KAH3826633.1"/>
    </source>
</evidence>
<dbReference type="EMBL" id="JAIWYP010000005">
    <property type="protein sequence ID" value="KAH3826633.1"/>
    <property type="molecule type" value="Genomic_DNA"/>
</dbReference>
<sequence>MRTRIGSHTQANGPRKHKVIPLVCGNPRTGNGCKSSSLFISLLALLQRHKHPSRGWQIFRRTHTRSFNPWLTSQVLTCQHWHGRRVSQRMWKMTIKAT</sequence>
<dbReference type="AlphaFoldDB" id="A0A9D4H3B1"/>
<protein>
    <submittedName>
        <fullName evidence="1">Uncharacterized protein</fullName>
    </submittedName>
</protein>
<accession>A0A9D4H3B1</accession>